<dbReference type="PANTHER" id="PTHR30425">
    <property type="entry name" value="PHOSPHATE TRANSPORT SYSTEM PERMEASE PROTEIN PST"/>
    <property type="match status" value="1"/>
</dbReference>
<comment type="subcellular location">
    <subcellularLocation>
        <location evidence="1 9">Cell membrane</location>
        <topology evidence="1 9">Multi-pass membrane protein</topology>
    </subcellularLocation>
</comment>
<dbReference type="EMBL" id="BMOY01000014">
    <property type="protein sequence ID" value="GGJ04085.1"/>
    <property type="molecule type" value="Genomic_DNA"/>
</dbReference>
<feature type="transmembrane region" description="Helical" evidence="9">
    <location>
        <begin position="275"/>
        <end position="294"/>
    </location>
</feature>
<evidence type="ECO:0000313" key="13">
    <source>
        <dbReference type="Proteomes" id="UP000637695"/>
    </source>
</evidence>
<dbReference type="CDD" id="cd06261">
    <property type="entry name" value="TM_PBP2"/>
    <property type="match status" value="1"/>
</dbReference>
<proteinExistence type="inferred from homology"/>
<dbReference type="GO" id="GO:0005886">
    <property type="term" value="C:plasma membrane"/>
    <property type="evidence" value="ECO:0007669"/>
    <property type="project" value="UniProtKB-SubCell"/>
</dbReference>
<sequence>MKRRSDRVLDGWLWFAALLALALFMAFFIMLGTESRASVLRFGWRFVVTSVWDPVHSVFGALPFLYGTAVTSLFALVFGGLVGVCTAVFLVYFVRGWFRSWLGGAIELLAAIPSVVYGLWGLFVLAPWLQHTLEPWLGRWLGFLPLFQGVPYGVGYLAAGLILSVMILPTVTALSRDVLLAVPRDIHEGALALGATTQEMITHVALPYARSGIISALMLGLGRAVGETIAVTMVIGNRPEISASLFAPGYTMASVIANEFTEATTHVYLSALYEVGLLLFLLTVAFYVVARLFIRGIAKTEGNV</sequence>
<dbReference type="RefSeq" id="WP_229776484.1">
    <property type="nucleotide sequence ID" value="NZ_BMOY01000014.1"/>
</dbReference>
<keyword evidence="5 10" id="KW-0592">Phosphate transport</keyword>
<accession>A0A917K9V8</accession>
<feature type="transmembrane region" description="Helical" evidence="9">
    <location>
        <begin position="149"/>
        <end position="174"/>
    </location>
</feature>
<dbReference type="NCBIfam" id="TIGR02138">
    <property type="entry name" value="phosphate_pstC"/>
    <property type="match status" value="1"/>
</dbReference>
<evidence type="ECO:0000256" key="6">
    <source>
        <dbReference type="ARBA" id="ARBA00022692"/>
    </source>
</evidence>
<dbReference type="PROSITE" id="PS50928">
    <property type="entry name" value="ABC_TM1"/>
    <property type="match status" value="1"/>
</dbReference>
<organism evidence="12 13">
    <name type="scientific">Alicyclobacillus cellulosilyticus</name>
    <dbReference type="NCBI Taxonomy" id="1003997"/>
    <lineage>
        <taxon>Bacteria</taxon>
        <taxon>Bacillati</taxon>
        <taxon>Bacillota</taxon>
        <taxon>Bacilli</taxon>
        <taxon>Bacillales</taxon>
        <taxon>Alicyclobacillaceae</taxon>
        <taxon>Alicyclobacillus</taxon>
    </lineage>
</organism>
<evidence type="ECO:0000256" key="4">
    <source>
        <dbReference type="ARBA" id="ARBA00022475"/>
    </source>
</evidence>
<keyword evidence="13" id="KW-1185">Reference proteome</keyword>
<comment type="function">
    <text evidence="10">Part of the binding-protein-dependent transport system for phosphate; probably responsible for the translocation of the substrate across the membrane.</text>
</comment>
<reference evidence="12" key="1">
    <citation type="journal article" date="2014" name="Int. J. Syst. Evol. Microbiol.">
        <title>Complete genome sequence of Corynebacterium casei LMG S-19264T (=DSM 44701T), isolated from a smear-ripened cheese.</title>
        <authorList>
            <consortium name="US DOE Joint Genome Institute (JGI-PGF)"/>
            <person name="Walter F."/>
            <person name="Albersmeier A."/>
            <person name="Kalinowski J."/>
            <person name="Ruckert C."/>
        </authorList>
    </citation>
    <scope>NUCLEOTIDE SEQUENCE</scope>
    <source>
        <strain evidence="12">JCM 18487</strain>
    </source>
</reference>
<feature type="transmembrane region" description="Helical" evidence="9">
    <location>
        <begin position="106"/>
        <end position="129"/>
    </location>
</feature>
<comment type="caution">
    <text evidence="12">The sequence shown here is derived from an EMBL/GenBank/DDBJ whole genome shotgun (WGS) entry which is preliminary data.</text>
</comment>
<keyword evidence="8 9" id="KW-0472">Membrane</keyword>
<keyword evidence="4 10" id="KW-1003">Cell membrane</keyword>
<dbReference type="AlphaFoldDB" id="A0A917K9V8"/>
<evidence type="ECO:0000313" key="12">
    <source>
        <dbReference type="EMBL" id="GGJ04085.1"/>
    </source>
</evidence>
<keyword evidence="7 9" id="KW-1133">Transmembrane helix</keyword>
<dbReference type="InterPro" id="IPR035906">
    <property type="entry name" value="MetI-like_sf"/>
</dbReference>
<dbReference type="InterPro" id="IPR000515">
    <property type="entry name" value="MetI-like"/>
</dbReference>
<evidence type="ECO:0000256" key="2">
    <source>
        <dbReference type="ARBA" id="ARBA00007069"/>
    </source>
</evidence>
<keyword evidence="6 9" id="KW-0812">Transmembrane</keyword>
<dbReference type="InterPro" id="IPR011864">
    <property type="entry name" value="Phosphate_PstC"/>
</dbReference>
<dbReference type="SUPFAM" id="SSF161098">
    <property type="entry name" value="MetI-like"/>
    <property type="match status" value="1"/>
</dbReference>
<evidence type="ECO:0000256" key="3">
    <source>
        <dbReference type="ARBA" id="ARBA00022448"/>
    </source>
</evidence>
<evidence type="ECO:0000256" key="8">
    <source>
        <dbReference type="ARBA" id="ARBA00023136"/>
    </source>
</evidence>
<dbReference type="GO" id="GO:0006817">
    <property type="term" value="P:phosphate ion transport"/>
    <property type="evidence" value="ECO:0007669"/>
    <property type="project" value="UniProtKB-KW"/>
</dbReference>
<dbReference type="PANTHER" id="PTHR30425:SF1">
    <property type="entry name" value="PHOSPHATE TRANSPORT SYSTEM PERMEASE PROTEIN PSTC"/>
    <property type="match status" value="1"/>
</dbReference>
<evidence type="ECO:0000259" key="11">
    <source>
        <dbReference type="PROSITE" id="PS50928"/>
    </source>
</evidence>
<reference evidence="12" key="2">
    <citation type="submission" date="2020-09" db="EMBL/GenBank/DDBJ databases">
        <authorList>
            <person name="Sun Q."/>
            <person name="Ohkuma M."/>
        </authorList>
    </citation>
    <scope>NUCLEOTIDE SEQUENCE</scope>
    <source>
        <strain evidence="12">JCM 18487</strain>
    </source>
</reference>
<dbReference type="Gene3D" id="1.10.3720.10">
    <property type="entry name" value="MetI-like"/>
    <property type="match status" value="1"/>
</dbReference>
<evidence type="ECO:0000256" key="7">
    <source>
        <dbReference type="ARBA" id="ARBA00022989"/>
    </source>
</evidence>
<feature type="transmembrane region" description="Helical" evidence="9">
    <location>
        <begin position="12"/>
        <end position="31"/>
    </location>
</feature>
<dbReference type="Proteomes" id="UP000637695">
    <property type="component" value="Unassembled WGS sequence"/>
</dbReference>
<evidence type="ECO:0000256" key="1">
    <source>
        <dbReference type="ARBA" id="ARBA00004651"/>
    </source>
</evidence>
<evidence type="ECO:0000256" key="10">
    <source>
        <dbReference type="RuleBase" id="RU363054"/>
    </source>
</evidence>
<comment type="similarity">
    <text evidence="2 10">Belongs to the binding-protein-dependent transport system permease family. CysTW subfamily.</text>
</comment>
<name>A0A917K9V8_9BACL</name>
<feature type="transmembrane region" description="Helical" evidence="9">
    <location>
        <begin position="72"/>
        <end position="94"/>
    </location>
</feature>
<protein>
    <recommendedName>
        <fullName evidence="10">Phosphate transport system permease protein</fullName>
    </recommendedName>
</protein>
<dbReference type="Pfam" id="PF00528">
    <property type="entry name" value="BPD_transp_1"/>
    <property type="match status" value="1"/>
</dbReference>
<dbReference type="GO" id="GO:0005315">
    <property type="term" value="F:phosphate transmembrane transporter activity"/>
    <property type="evidence" value="ECO:0007669"/>
    <property type="project" value="InterPro"/>
</dbReference>
<evidence type="ECO:0000256" key="9">
    <source>
        <dbReference type="RuleBase" id="RU363032"/>
    </source>
</evidence>
<feature type="domain" description="ABC transmembrane type-1" evidence="11">
    <location>
        <begin position="65"/>
        <end position="290"/>
    </location>
</feature>
<evidence type="ECO:0000256" key="5">
    <source>
        <dbReference type="ARBA" id="ARBA00022592"/>
    </source>
</evidence>
<gene>
    <name evidence="12" type="ORF">GCM10010885_11700</name>
</gene>
<keyword evidence="3 9" id="KW-0813">Transport</keyword>
<feature type="transmembrane region" description="Helical" evidence="9">
    <location>
        <begin position="213"/>
        <end position="235"/>
    </location>
</feature>
<dbReference type="InterPro" id="IPR051124">
    <property type="entry name" value="Phosphate_Transport_Permease"/>
</dbReference>